<accession>A0ABX3ZHW8</accession>
<name>A0ABX3ZHW8_9BACL</name>
<feature type="domain" description="Phosphoribosyl-dephospho-CoA transferase MdcG N-terminal" evidence="2">
    <location>
        <begin position="5"/>
        <end position="77"/>
    </location>
</feature>
<dbReference type="RefSeq" id="WP_087617137.1">
    <property type="nucleotide sequence ID" value="NZ_JAFBEY010000003.1"/>
</dbReference>
<sequence length="200" mass="22416">MELTVHDLVFLKSMDQIDYFGQYPNWMDEDEMAQGMAVVRRMKVEDGKVAIGFRGDNRSKRFAAITTISNIKRVVRPFDVLANSYPATHVQSLTYIEKVLDGLKWGIGGSVGFSMATGITVCHENSDIDIILYCKRLQELDQLTPIFSQLQKSAHRVDVQVEILGVGAVVLADYLNHSSFIVRTSTGPILLEKESLIYKG</sequence>
<feature type="domain" description="Phosphoribosyl-dephospho-CoA transferase MdcG C-terminal" evidence="1">
    <location>
        <begin position="84"/>
        <end position="193"/>
    </location>
</feature>
<evidence type="ECO:0000313" key="4">
    <source>
        <dbReference type="Proteomes" id="UP000196594"/>
    </source>
</evidence>
<protein>
    <submittedName>
        <fullName evidence="3">Malonate decarboxylase holo-ACP synthase</fullName>
    </submittedName>
</protein>
<dbReference type="InterPro" id="IPR049180">
    <property type="entry name" value="MdcG_C"/>
</dbReference>
<dbReference type="NCBIfam" id="NF002332">
    <property type="entry name" value="PRK01293.1"/>
    <property type="match status" value="1"/>
</dbReference>
<dbReference type="EMBL" id="NHNT01000004">
    <property type="protein sequence ID" value="OUZ39304.1"/>
    <property type="molecule type" value="Genomic_DNA"/>
</dbReference>
<evidence type="ECO:0000259" key="2">
    <source>
        <dbReference type="Pfam" id="PF20866"/>
    </source>
</evidence>
<keyword evidence="4" id="KW-1185">Reference proteome</keyword>
<dbReference type="Pfam" id="PF10620">
    <property type="entry name" value="MdcG"/>
    <property type="match status" value="1"/>
</dbReference>
<dbReference type="Proteomes" id="UP000196594">
    <property type="component" value="Unassembled WGS sequence"/>
</dbReference>
<organism evidence="3 4">
    <name type="scientific">Solibacillus kalamii</name>
    <dbReference type="NCBI Taxonomy" id="1748298"/>
    <lineage>
        <taxon>Bacteria</taxon>
        <taxon>Bacillati</taxon>
        <taxon>Bacillota</taxon>
        <taxon>Bacilli</taxon>
        <taxon>Bacillales</taxon>
        <taxon>Caryophanaceae</taxon>
        <taxon>Solibacillus</taxon>
    </lineage>
</organism>
<dbReference type="InterPro" id="IPR048903">
    <property type="entry name" value="MdcG_N"/>
</dbReference>
<dbReference type="Pfam" id="PF20866">
    <property type="entry name" value="MdcG_N"/>
    <property type="match status" value="1"/>
</dbReference>
<gene>
    <name evidence="3" type="ORF">CBM15_08590</name>
</gene>
<evidence type="ECO:0000313" key="3">
    <source>
        <dbReference type="EMBL" id="OUZ39304.1"/>
    </source>
</evidence>
<evidence type="ECO:0000259" key="1">
    <source>
        <dbReference type="Pfam" id="PF10620"/>
    </source>
</evidence>
<comment type="caution">
    <text evidence="3">The sequence shown here is derived from an EMBL/GenBank/DDBJ whole genome shotgun (WGS) entry which is preliminary data.</text>
</comment>
<proteinExistence type="predicted"/>
<reference evidence="3 4" key="1">
    <citation type="journal article" date="2017" name="Int. J. Syst. Evol. Microbiol.">
        <title>Solibacillus kalamii sp. nov., isolated from a high-efficiency particulate arrestance filter system used in the International Space Station.</title>
        <authorList>
            <person name="Checinska Sielaff A."/>
            <person name="Kumar R.M."/>
            <person name="Pal D."/>
            <person name="Mayilraj S."/>
            <person name="Venkateswaran K."/>
        </authorList>
    </citation>
    <scope>NUCLEOTIDE SEQUENCE [LARGE SCALE GENOMIC DNA]</scope>
    <source>
        <strain evidence="3 4">ISSFR-015</strain>
    </source>
</reference>